<feature type="transmembrane region" description="Helical" evidence="8">
    <location>
        <begin position="138"/>
        <end position="161"/>
    </location>
</feature>
<evidence type="ECO:0000256" key="6">
    <source>
        <dbReference type="ARBA" id="ARBA00022989"/>
    </source>
</evidence>
<sequence>MWRKVAYGGRQPGYDDNYTDETFLEEMVMNANVVKRDLLKVMIDSVSISHYLCIVALVVSTWTLTLNLDIDETTLLKLDVGLLLVGFSVLLLTTCPFSLKLLTKPPGALNNPKLTSNISLNASIVASVLVASRLPSRLHVFAIMLFSLQVFLFAPLITFCVKKYHFRLHLLFSFALMIVTLSVTYHLHRMFFILLLALLVFISIVCPFWLIRIQEYKFEINGPWDEAKLCFDITE</sequence>
<feature type="transmembrane region" description="Helical" evidence="8">
    <location>
        <begin position="48"/>
        <end position="68"/>
    </location>
</feature>
<dbReference type="EMBL" id="OZ075112">
    <property type="protein sequence ID" value="CAL4968164.1"/>
    <property type="molecule type" value="Genomic_DNA"/>
</dbReference>
<dbReference type="PANTHER" id="PTHR12982:SF0">
    <property type="entry name" value="PHOSPHATIDYLINOSITOL N-ACETYLGLUCOSAMINYLTRANSFERASE SUBUNIT C"/>
    <property type="match status" value="1"/>
</dbReference>
<comment type="pathway">
    <text evidence="2">Glycolipid biosynthesis; glycosylphosphatidylinositol-anchor biosynthesis.</text>
</comment>
<accession>A0ABC8ZWU0</accession>
<dbReference type="AlphaFoldDB" id="A0ABC8ZWU0"/>
<dbReference type="GO" id="GO:0006506">
    <property type="term" value="P:GPI anchor biosynthetic process"/>
    <property type="evidence" value="ECO:0007669"/>
    <property type="project" value="UniProtKB-KW"/>
</dbReference>
<keyword evidence="4" id="KW-0337">GPI-anchor biosynthesis</keyword>
<comment type="subcellular location">
    <subcellularLocation>
        <location evidence="1">Membrane</location>
        <topology evidence="1">Multi-pass membrane protein</topology>
    </subcellularLocation>
</comment>
<feature type="transmembrane region" description="Helical" evidence="8">
    <location>
        <begin position="191"/>
        <end position="211"/>
    </location>
</feature>
<dbReference type="PIRSF" id="PIRSF016104">
    <property type="entry name" value="GPI2"/>
    <property type="match status" value="1"/>
</dbReference>
<dbReference type="InterPro" id="IPR009450">
    <property type="entry name" value="Plno_GlcNAc_GPI2"/>
</dbReference>
<evidence type="ECO:0000256" key="3">
    <source>
        <dbReference type="ARBA" id="ARBA00008321"/>
    </source>
</evidence>
<evidence type="ECO:0000313" key="10">
    <source>
        <dbReference type="Proteomes" id="UP001497457"/>
    </source>
</evidence>
<keyword evidence="6 8" id="KW-1133">Transmembrane helix</keyword>
<reference evidence="9 10" key="2">
    <citation type="submission" date="2024-10" db="EMBL/GenBank/DDBJ databases">
        <authorList>
            <person name="Ryan C."/>
        </authorList>
    </citation>
    <scope>NUCLEOTIDE SEQUENCE [LARGE SCALE GENOMIC DNA]</scope>
</reference>
<feature type="transmembrane region" description="Helical" evidence="8">
    <location>
        <begin position="114"/>
        <end position="132"/>
    </location>
</feature>
<name>A0ABC8ZWU0_9POAL</name>
<protein>
    <recommendedName>
        <fullName evidence="11">Phosphatidylinositol N-acetylglucosaminyltransferase subunit C</fullName>
    </recommendedName>
</protein>
<evidence type="ECO:0000313" key="9">
    <source>
        <dbReference type="EMBL" id="CAL4968164.1"/>
    </source>
</evidence>
<dbReference type="PANTHER" id="PTHR12982">
    <property type="entry name" value="PHOSPHATIDYLINOSITOL GLYCAN, CLASS C"/>
    <property type="match status" value="1"/>
</dbReference>
<keyword evidence="10" id="KW-1185">Reference proteome</keyword>
<keyword evidence="7 8" id="KW-0472">Membrane</keyword>
<evidence type="ECO:0000256" key="2">
    <source>
        <dbReference type="ARBA" id="ARBA00004687"/>
    </source>
</evidence>
<evidence type="ECO:0000256" key="7">
    <source>
        <dbReference type="ARBA" id="ARBA00023136"/>
    </source>
</evidence>
<evidence type="ECO:0000256" key="8">
    <source>
        <dbReference type="SAM" id="Phobius"/>
    </source>
</evidence>
<evidence type="ECO:0000256" key="5">
    <source>
        <dbReference type="ARBA" id="ARBA00022692"/>
    </source>
</evidence>
<dbReference type="Pfam" id="PF06432">
    <property type="entry name" value="GPI2"/>
    <property type="match status" value="1"/>
</dbReference>
<gene>
    <name evidence="9" type="ORF">URODEC1_LOCUS48863</name>
</gene>
<feature type="transmembrane region" description="Helical" evidence="8">
    <location>
        <begin position="168"/>
        <end position="185"/>
    </location>
</feature>
<keyword evidence="5 8" id="KW-0812">Transmembrane</keyword>
<organism evidence="9 10">
    <name type="scientific">Urochloa decumbens</name>
    <dbReference type="NCBI Taxonomy" id="240449"/>
    <lineage>
        <taxon>Eukaryota</taxon>
        <taxon>Viridiplantae</taxon>
        <taxon>Streptophyta</taxon>
        <taxon>Embryophyta</taxon>
        <taxon>Tracheophyta</taxon>
        <taxon>Spermatophyta</taxon>
        <taxon>Magnoliopsida</taxon>
        <taxon>Liliopsida</taxon>
        <taxon>Poales</taxon>
        <taxon>Poaceae</taxon>
        <taxon>PACMAD clade</taxon>
        <taxon>Panicoideae</taxon>
        <taxon>Panicodae</taxon>
        <taxon>Paniceae</taxon>
        <taxon>Melinidinae</taxon>
        <taxon>Urochloa</taxon>
    </lineage>
</organism>
<feature type="transmembrane region" description="Helical" evidence="8">
    <location>
        <begin position="80"/>
        <end position="102"/>
    </location>
</feature>
<evidence type="ECO:0000256" key="4">
    <source>
        <dbReference type="ARBA" id="ARBA00022502"/>
    </source>
</evidence>
<evidence type="ECO:0000256" key="1">
    <source>
        <dbReference type="ARBA" id="ARBA00004141"/>
    </source>
</evidence>
<dbReference type="GO" id="GO:0016020">
    <property type="term" value="C:membrane"/>
    <property type="evidence" value="ECO:0007669"/>
    <property type="project" value="UniProtKB-SubCell"/>
</dbReference>
<reference evidence="10" key="1">
    <citation type="submission" date="2024-06" db="EMBL/GenBank/DDBJ databases">
        <authorList>
            <person name="Ryan C."/>
        </authorList>
    </citation>
    <scope>NUCLEOTIDE SEQUENCE [LARGE SCALE GENOMIC DNA]</scope>
</reference>
<comment type="similarity">
    <text evidence="3">Belongs to the PIGC family.</text>
</comment>
<evidence type="ECO:0008006" key="11">
    <source>
        <dbReference type="Google" id="ProtNLM"/>
    </source>
</evidence>
<dbReference type="Proteomes" id="UP001497457">
    <property type="component" value="Chromosome 2b"/>
</dbReference>
<proteinExistence type="inferred from homology"/>